<reference evidence="5" key="1">
    <citation type="submission" date="2017-02" db="EMBL/GenBank/DDBJ databases">
        <authorList>
            <person name="Furmanczyk E.M."/>
        </authorList>
    </citation>
    <scope>NUCLEOTIDE SEQUENCE [LARGE SCALE GENOMIC DNA]</scope>
    <source>
        <strain evidence="5">AP3_22</strain>
    </source>
</reference>
<dbReference type="InterPro" id="IPR010621">
    <property type="entry name" value="DUF1214"/>
</dbReference>
<dbReference type="InterPro" id="IPR037049">
    <property type="entry name" value="DUF1214_C_sf"/>
</dbReference>
<proteinExistence type="predicted"/>
<organism evidence="4 5">
    <name type="scientific">Pseudomonas laurylsulfativorans</name>
    <dbReference type="NCBI Taxonomy" id="1943631"/>
    <lineage>
        <taxon>Bacteria</taxon>
        <taxon>Pseudomonadati</taxon>
        <taxon>Pseudomonadota</taxon>
        <taxon>Gammaproteobacteria</taxon>
        <taxon>Pseudomonadales</taxon>
        <taxon>Pseudomonadaceae</taxon>
        <taxon>Pseudomonas</taxon>
    </lineage>
</organism>
<dbReference type="SUPFAM" id="SSF160935">
    <property type="entry name" value="VPA0735-like"/>
    <property type="match status" value="1"/>
</dbReference>
<evidence type="ECO:0000259" key="2">
    <source>
        <dbReference type="Pfam" id="PF06742"/>
    </source>
</evidence>
<dbReference type="RefSeq" id="WP_103395051.1">
    <property type="nucleotide sequence ID" value="NZ_MUJK01000003.1"/>
</dbReference>
<dbReference type="PANTHER" id="PTHR36509:SF2">
    <property type="entry name" value="BLL3101 PROTEIN"/>
    <property type="match status" value="1"/>
</dbReference>
<feature type="chain" id="PRO_5015516532" description="DUF1254 domain-containing protein" evidence="1">
    <location>
        <begin position="27"/>
        <end position="468"/>
    </location>
</feature>
<feature type="domain" description="DUF1254" evidence="3">
    <location>
        <begin position="73"/>
        <end position="203"/>
    </location>
</feature>
<evidence type="ECO:0000313" key="5">
    <source>
        <dbReference type="Proteomes" id="UP000237440"/>
    </source>
</evidence>
<evidence type="ECO:0000313" key="4">
    <source>
        <dbReference type="EMBL" id="POF42234.1"/>
    </source>
</evidence>
<sequence length="468" mass="50951">MLLPQALTAVALTVAAAAVFPLASQAQSKITAEEAHAIGVDAYIYFYPLLSMDVTRKQFTNIEPGKEFGKGPMNTFVSVPQYPPAEFKGVVRANFDTLYSIAWLDLTKEPLVIAAPDTDGRFYLLPMLDMWTDVFASPGWRTTGTEAGQFLVTPPGWTGTVPAGMSHLPAPTPFVWVIGRTKTDGAADYAAVHKIQAGYTVTPLSRLGKEPEAVTVKVDPAVDMKTPPKIQVDSMSAANYFTYAAELLKVNPPHSTDQPMLAQIKRLGIEAGKPFSMDALDPQIQAALQTVPQDAQALMAWKVPTLAREVNGWSMNTDTMGVYGNYYLKRAIVTQVGLGANLPEDAIYPLNIGDSNGKPLDGANKYVLHFSKGETPPVSAFWSITLYDPEGFQVANSLNRFAVSSWMPFKSNADGSLDLYFQNESPGKDLEANWLPAPKGSFNLTMRLYGPKPDALNGKWNPPAIKRL</sequence>
<evidence type="ECO:0000259" key="3">
    <source>
        <dbReference type="Pfam" id="PF06863"/>
    </source>
</evidence>
<feature type="domain" description="DUF1214" evidence="2">
    <location>
        <begin position="346"/>
        <end position="452"/>
    </location>
</feature>
<name>A0A2S3VQL2_9PSED</name>
<dbReference type="Gene3D" id="2.60.120.600">
    <property type="entry name" value="Domain of unknown function DUF1214, C-terminal domain"/>
    <property type="match status" value="1"/>
</dbReference>
<keyword evidence="5" id="KW-1185">Reference proteome</keyword>
<dbReference type="OrthoDB" id="9777345at2"/>
<evidence type="ECO:0008006" key="6">
    <source>
        <dbReference type="Google" id="ProtNLM"/>
    </source>
</evidence>
<keyword evidence="1" id="KW-0732">Signal</keyword>
<dbReference type="AlphaFoldDB" id="A0A2S3VQL2"/>
<dbReference type="PANTHER" id="PTHR36509">
    <property type="entry name" value="BLL3101 PROTEIN"/>
    <property type="match status" value="1"/>
</dbReference>
<dbReference type="Pfam" id="PF06742">
    <property type="entry name" value="DUF1214"/>
    <property type="match status" value="1"/>
</dbReference>
<dbReference type="InterPro" id="IPR010679">
    <property type="entry name" value="DUF1254"/>
</dbReference>
<gene>
    <name evidence="4" type="ORF">B0D71_12380</name>
</gene>
<dbReference type="InterPro" id="IPR037050">
    <property type="entry name" value="DUF1254_sf"/>
</dbReference>
<comment type="caution">
    <text evidence="4">The sequence shown here is derived from an EMBL/GenBank/DDBJ whole genome shotgun (WGS) entry which is preliminary data.</text>
</comment>
<dbReference type="EMBL" id="MUJK01000003">
    <property type="protein sequence ID" value="POF42234.1"/>
    <property type="molecule type" value="Genomic_DNA"/>
</dbReference>
<evidence type="ECO:0000256" key="1">
    <source>
        <dbReference type="SAM" id="SignalP"/>
    </source>
</evidence>
<dbReference type="Pfam" id="PF06863">
    <property type="entry name" value="DUF1254"/>
    <property type="match status" value="1"/>
</dbReference>
<accession>A0A2S3VQL2</accession>
<dbReference type="Gene3D" id="1.10.3360.10">
    <property type="entry name" value="VPA0735-like domain"/>
    <property type="match status" value="1"/>
</dbReference>
<dbReference type="Proteomes" id="UP000237440">
    <property type="component" value="Unassembled WGS sequence"/>
</dbReference>
<feature type="signal peptide" evidence="1">
    <location>
        <begin position="1"/>
        <end position="26"/>
    </location>
</feature>
<dbReference type="Gene3D" id="2.60.40.1610">
    <property type="entry name" value="Domain of unknown function DUF1254"/>
    <property type="match status" value="1"/>
</dbReference>
<protein>
    <recommendedName>
        <fullName evidence="6">DUF1254 domain-containing protein</fullName>
    </recommendedName>
</protein>